<feature type="transmembrane region" description="Helical" evidence="1">
    <location>
        <begin position="9"/>
        <end position="30"/>
    </location>
</feature>
<evidence type="ECO:0008006" key="4">
    <source>
        <dbReference type="Google" id="ProtNLM"/>
    </source>
</evidence>
<evidence type="ECO:0000256" key="1">
    <source>
        <dbReference type="SAM" id="Phobius"/>
    </source>
</evidence>
<dbReference type="Proteomes" id="UP000199302">
    <property type="component" value="Unassembled WGS sequence"/>
</dbReference>
<dbReference type="InterPro" id="IPR025597">
    <property type="entry name" value="DUF4345"/>
</dbReference>
<gene>
    <name evidence="2" type="ORF">SAMN04515673_101590</name>
</gene>
<dbReference type="STRING" id="871652.SAMN04515673_101590"/>
<accession>A0A1I6CYJ3</accession>
<organism evidence="2 3">
    <name type="scientific">Poseidonocella sedimentorum</name>
    <dbReference type="NCBI Taxonomy" id="871652"/>
    <lineage>
        <taxon>Bacteria</taxon>
        <taxon>Pseudomonadati</taxon>
        <taxon>Pseudomonadota</taxon>
        <taxon>Alphaproteobacteria</taxon>
        <taxon>Rhodobacterales</taxon>
        <taxon>Roseobacteraceae</taxon>
        <taxon>Poseidonocella</taxon>
    </lineage>
</organism>
<dbReference type="OrthoDB" id="583466at2"/>
<evidence type="ECO:0000313" key="2">
    <source>
        <dbReference type="EMBL" id="SFQ98298.1"/>
    </source>
</evidence>
<evidence type="ECO:0000313" key="3">
    <source>
        <dbReference type="Proteomes" id="UP000199302"/>
    </source>
</evidence>
<proteinExistence type="predicted"/>
<keyword evidence="1" id="KW-1133">Transmembrane helix</keyword>
<keyword evidence="1" id="KW-0812">Transmembrane</keyword>
<feature type="transmembrane region" description="Helical" evidence="1">
    <location>
        <begin position="50"/>
        <end position="69"/>
    </location>
</feature>
<name>A0A1I6CYJ3_9RHOB</name>
<dbReference type="AlphaFoldDB" id="A0A1I6CYJ3"/>
<feature type="transmembrane region" description="Helical" evidence="1">
    <location>
        <begin position="76"/>
        <end position="98"/>
    </location>
</feature>
<protein>
    <recommendedName>
        <fullName evidence="4">DUF4345 domain-containing protein</fullName>
    </recommendedName>
</protein>
<dbReference type="Pfam" id="PF14248">
    <property type="entry name" value="DUF4345"/>
    <property type="match status" value="1"/>
</dbReference>
<reference evidence="2 3" key="1">
    <citation type="submission" date="2016-10" db="EMBL/GenBank/DDBJ databases">
        <authorList>
            <person name="de Groot N.N."/>
        </authorList>
    </citation>
    <scope>NUCLEOTIDE SEQUENCE [LARGE SCALE GENOMIC DNA]</scope>
    <source>
        <strain evidence="3">KMM 9023,NRIC 0796,JCM 17311,KCTC 23692</strain>
    </source>
</reference>
<feature type="transmembrane region" description="Helical" evidence="1">
    <location>
        <begin position="104"/>
        <end position="124"/>
    </location>
</feature>
<dbReference type="RefSeq" id="WP_092076404.1">
    <property type="nucleotide sequence ID" value="NZ_FOYI01000001.1"/>
</dbReference>
<keyword evidence="3" id="KW-1185">Reference proteome</keyword>
<keyword evidence="1" id="KW-0472">Membrane</keyword>
<sequence>MTLAHLQKIALGIAGLSALGIGMAITFTPQTFYASYGIALGSDPSLLSELRAPGAGLTALGAIMLAGLVRQSLSEVAVVAALVVFLGFPAGRIVGLVFDGIPSAGIIAALVFEVAVAALCLFAFRPGRALLQKSDCDRTSPFPGQTYPTGTVTGMPREV</sequence>
<dbReference type="EMBL" id="FOYI01000001">
    <property type="protein sequence ID" value="SFQ98298.1"/>
    <property type="molecule type" value="Genomic_DNA"/>
</dbReference>